<dbReference type="AlphaFoldDB" id="A0A6C2UW59"/>
<keyword evidence="1" id="KW-1133">Transmembrane helix</keyword>
<keyword evidence="1" id="KW-0812">Transmembrane</keyword>
<feature type="transmembrane region" description="Helical" evidence="1">
    <location>
        <begin position="115"/>
        <end position="134"/>
    </location>
</feature>
<dbReference type="Gene3D" id="2.40.50.140">
    <property type="entry name" value="Nucleic acid-binding proteins"/>
    <property type="match status" value="1"/>
</dbReference>
<dbReference type="RefSeq" id="WP_136065743.1">
    <property type="nucleotide sequence ID" value="NZ_CAAHFH010000003.1"/>
</dbReference>
<organism evidence="2 3">
    <name type="scientific">Pontiella sulfatireligans</name>
    <dbReference type="NCBI Taxonomy" id="2750658"/>
    <lineage>
        <taxon>Bacteria</taxon>
        <taxon>Pseudomonadati</taxon>
        <taxon>Kiritimatiellota</taxon>
        <taxon>Kiritimatiellia</taxon>
        <taxon>Kiritimatiellales</taxon>
        <taxon>Pontiellaceae</taxon>
        <taxon>Pontiella</taxon>
    </lineage>
</organism>
<evidence type="ECO:0000256" key="1">
    <source>
        <dbReference type="SAM" id="Phobius"/>
    </source>
</evidence>
<protein>
    <recommendedName>
        <fullName evidence="4">NfeD-like C-terminal domain-containing protein</fullName>
    </recommendedName>
</protein>
<dbReference type="Proteomes" id="UP000346198">
    <property type="component" value="Unassembled WGS sequence"/>
</dbReference>
<reference evidence="2 3" key="1">
    <citation type="submission" date="2019-04" db="EMBL/GenBank/DDBJ databases">
        <authorList>
            <person name="Van Vliet M D."/>
        </authorList>
    </citation>
    <scope>NUCLEOTIDE SEQUENCE [LARGE SCALE GENOMIC DNA]</scope>
    <source>
        <strain evidence="2 3">F21</strain>
    </source>
</reference>
<dbReference type="EMBL" id="CAAHFH010000003">
    <property type="protein sequence ID" value="VGO23424.1"/>
    <property type="molecule type" value="Genomic_DNA"/>
</dbReference>
<accession>A0A6C2UW59</accession>
<feature type="transmembrane region" description="Helical" evidence="1">
    <location>
        <begin position="83"/>
        <end position="103"/>
    </location>
</feature>
<feature type="transmembrane region" description="Helical" evidence="1">
    <location>
        <begin position="14"/>
        <end position="35"/>
    </location>
</feature>
<evidence type="ECO:0000313" key="2">
    <source>
        <dbReference type="EMBL" id="VGO23424.1"/>
    </source>
</evidence>
<name>A0A6C2UW59_9BACT</name>
<evidence type="ECO:0008006" key="4">
    <source>
        <dbReference type="Google" id="ProtNLM"/>
    </source>
</evidence>
<sequence length="217" mass="23317">MTEWWDSLTGITQVFYGMAVFFSVFFLWQIIAAFAGMTGDDMDVGGDAGDVGDVDMDVDFDADTPDDIDHHDVVESSQAFKVLSLRSIITFFTLFSWGCALYTSEGMNAVKAMGISSIWGLVGMLSIALIFWGMGKLTETGTKDVATAKGKVGTVYLDIPAEGFGEVKIAVSGAMEHIKAKSADGEALPAGTEVRVVQIIDQTLVGVRKLTNKGEME</sequence>
<evidence type="ECO:0000313" key="3">
    <source>
        <dbReference type="Proteomes" id="UP000346198"/>
    </source>
</evidence>
<keyword evidence="3" id="KW-1185">Reference proteome</keyword>
<gene>
    <name evidence="2" type="ORF">SCARR_05531</name>
</gene>
<dbReference type="InterPro" id="IPR012340">
    <property type="entry name" value="NA-bd_OB-fold"/>
</dbReference>
<proteinExistence type="predicted"/>
<keyword evidence="1" id="KW-0472">Membrane</keyword>